<accession>A0A2G6MRJ2</accession>
<evidence type="ECO:0000256" key="4">
    <source>
        <dbReference type="ARBA" id="ARBA00029447"/>
    </source>
</evidence>
<feature type="domain" description="Methyl-accepting transducer" evidence="7">
    <location>
        <begin position="403"/>
        <end position="625"/>
    </location>
</feature>
<dbReference type="SMART" id="SM00304">
    <property type="entry name" value="HAMP"/>
    <property type="match status" value="1"/>
</dbReference>
<evidence type="ECO:0000259" key="8">
    <source>
        <dbReference type="PROSITE" id="PS50192"/>
    </source>
</evidence>
<evidence type="ECO:0000313" key="11">
    <source>
        <dbReference type="Proteomes" id="UP000231203"/>
    </source>
</evidence>
<gene>
    <name evidence="10" type="ORF">CSA25_04515</name>
</gene>
<reference evidence="10 11" key="1">
    <citation type="submission" date="2017-10" db="EMBL/GenBank/DDBJ databases">
        <title>Novel microbial diversity and functional potential in the marine mammal oral microbiome.</title>
        <authorList>
            <person name="Dudek N.K."/>
            <person name="Sun C.L."/>
            <person name="Burstein D."/>
            <person name="Kantor R.S."/>
            <person name="Aliaga Goltsman D.S."/>
            <person name="Bik E.M."/>
            <person name="Thomas B.C."/>
            <person name="Banfield J.F."/>
            <person name="Relman D.A."/>
        </authorList>
    </citation>
    <scope>NUCLEOTIDE SEQUENCE [LARGE SCALE GENOMIC DNA]</scope>
    <source>
        <strain evidence="10">DOLJORAL78_47_202</strain>
    </source>
</reference>
<dbReference type="Pfam" id="PF00672">
    <property type="entry name" value="HAMP"/>
    <property type="match status" value="1"/>
</dbReference>
<dbReference type="Gene3D" id="3.30.450.20">
    <property type="entry name" value="PAS domain"/>
    <property type="match status" value="1"/>
</dbReference>
<dbReference type="PANTHER" id="PTHR32089:SF112">
    <property type="entry name" value="LYSOZYME-LIKE PROTEIN-RELATED"/>
    <property type="match status" value="1"/>
</dbReference>
<dbReference type="CDD" id="cd12912">
    <property type="entry name" value="PDC2_MCP_like"/>
    <property type="match status" value="1"/>
</dbReference>
<evidence type="ECO:0000256" key="1">
    <source>
        <dbReference type="ARBA" id="ARBA00004429"/>
    </source>
</evidence>
<evidence type="ECO:0000256" key="5">
    <source>
        <dbReference type="PROSITE-ProRule" id="PRU00284"/>
    </source>
</evidence>
<protein>
    <recommendedName>
        <fullName evidence="12">Chemotaxis protein</fullName>
    </recommendedName>
</protein>
<dbReference type="Proteomes" id="UP000231203">
    <property type="component" value="Unassembled WGS sequence"/>
</dbReference>
<feature type="domain" description="T-SNARE coiled-coil homology" evidence="8">
    <location>
        <begin position="558"/>
        <end position="610"/>
    </location>
</feature>
<dbReference type="GO" id="GO:0007165">
    <property type="term" value="P:signal transduction"/>
    <property type="evidence" value="ECO:0007669"/>
    <property type="project" value="UniProtKB-KW"/>
</dbReference>
<dbReference type="InterPro" id="IPR000727">
    <property type="entry name" value="T_SNARE_dom"/>
</dbReference>
<keyword evidence="6" id="KW-0812">Transmembrane</keyword>
<evidence type="ECO:0000313" key="10">
    <source>
        <dbReference type="EMBL" id="PIE62566.1"/>
    </source>
</evidence>
<organism evidence="10 11">
    <name type="scientific">Desulfobacter postgatei</name>
    <dbReference type="NCBI Taxonomy" id="2293"/>
    <lineage>
        <taxon>Bacteria</taxon>
        <taxon>Pseudomonadati</taxon>
        <taxon>Thermodesulfobacteriota</taxon>
        <taxon>Desulfobacteria</taxon>
        <taxon>Desulfobacterales</taxon>
        <taxon>Desulfobacteraceae</taxon>
        <taxon>Desulfobacter</taxon>
    </lineage>
</organism>
<dbReference type="PROSITE" id="PS50192">
    <property type="entry name" value="T_SNARE"/>
    <property type="match status" value="1"/>
</dbReference>
<comment type="subcellular location">
    <subcellularLocation>
        <location evidence="1">Cell inner membrane</location>
        <topology evidence="1">Multi-pass membrane protein</topology>
    </subcellularLocation>
</comment>
<dbReference type="SMART" id="SM00283">
    <property type="entry name" value="MA"/>
    <property type="match status" value="1"/>
</dbReference>
<dbReference type="AlphaFoldDB" id="A0A2G6MRJ2"/>
<name>A0A2G6MRJ2_9BACT</name>
<evidence type="ECO:0000256" key="6">
    <source>
        <dbReference type="SAM" id="Phobius"/>
    </source>
</evidence>
<dbReference type="PROSITE" id="PS50111">
    <property type="entry name" value="CHEMOTAXIS_TRANSDUC_2"/>
    <property type="match status" value="1"/>
</dbReference>
<dbReference type="EMBL" id="PDTI01000038">
    <property type="protein sequence ID" value="PIE62566.1"/>
    <property type="molecule type" value="Genomic_DNA"/>
</dbReference>
<proteinExistence type="inferred from homology"/>
<comment type="caution">
    <text evidence="10">The sequence shown here is derived from an EMBL/GenBank/DDBJ whole genome shotgun (WGS) entry which is preliminary data.</text>
</comment>
<evidence type="ECO:0008006" key="12">
    <source>
        <dbReference type="Google" id="ProtNLM"/>
    </source>
</evidence>
<feature type="transmembrane region" description="Helical" evidence="6">
    <location>
        <begin position="297"/>
        <end position="315"/>
    </location>
</feature>
<evidence type="ECO:0000256" key="3">
    <source>
        <dbReference type="ARBA" id="ARBA00023224"/>
    </source>
</evidence>
<keyword evidence="6" id="KW-0472">Membrane</keyword>
<keyword evidence="2" id="KW-1003">Cell membrane</keyword>
<keyword evidence="3 5" id="KW-0807">Transducer</keyword>
<evidence type="ECO:0000259" key="7">
    <source>
        <dbReference type="PROSITE" id="PS50111"/>
    </source>
</evidence>
<evidence type="ECO:0000256" key="2">
    <source>
        <dbReference type="ARBA" id="ARBA00022519"/>
    </source>
</evidence>
<dbReference type="SUPFAM" id="SSF58104">
    <property type="entry name" value="Methyl-accepting chemotaxis protein (MCP) signaling domain"/>
    <property type="match status" value="1"/>
</dbReference>
<keyword evidence="6" id="KW-1133">Transmembrane helix</keyword>
<dbReference type="Pfam" id="PF00015">
    <property type="entry name" value="MCPsignal"/>
    <property type="match status" value="1"/>
</dbReference>
<dbReference type="InterPro" id="IPR004089">
    <property type="entry name" value="MCPsignal_dom"/>
</dbReference>
<dbReference type="PANTHER" id="PTHR32089">
    <property type="entry name" value="METHYL-ACCEPTING CHEMOTAXIS PROTEIN MCPB"/>
    <property type="match status" value="1"/>
</dbReference>
<keyword evidence="2" id="KW-0997">Cell inner membrane</keyword>
<evidence type="ECO:0000259" key="9">
    <source>
        <dbReference type="PROSITE" id="PS50885"/>
    </source>
</evidence>
<feature type="domain" description="HAMP" evidence="9">
    <location>
        <begin position="316"/>
        <end position="370"/>
    </location>
</feature>
<dbReference type="GO" id="GO:0005886">
    <property type="term" value="C:plasma membrane"/>
    <property type="evidence" value="ECO:0007669"/>
    <property type="project" value="UniProtKB-SubCell"/>
</dbReference>
<dbReference type="InterPro" id="IPR003660">
    <property type="entry name" value="HAMP_dom"/>
</dbReference>
<dbReference type="Gene3D" id="1.10.287.950">
    <property type="entry name" value="Methyl-accepting chemotaxis protein"/>
    <property type="match status" value="1"/>
</dbReference>
<dbReference type="PROSITE" id="PS50885">
    <property type="entry name" value="HAMP"/>
    <property type="match status" value="1"/>
</dbReference>
<sequence>MLRNVKIKTKIILLSALIFILLMGASSLISTKISFGILLDRIVTKEAPVNTKYIAEVFEKKIAKAITLGKIIGDNPFIHKWIQKERSEKATKKITAYFKTFMEEGLSMTFLVSNTTLDFYTQDGFFKTLSKDVERDSWYFDTLASGKKVGINIQHSETNGDLTAYVNVIMGTLSYPIGVAGVGISLTQVSKDLKNFQVSDSSVAYLISEDGGIKAHPDKSYVSEIKNIKNIPDQNYKKNAVHELLNNTSGMVTYEDISGCEKLIAFSSIPSTGWKIVIEAPKKEFGKGLDKIIRTNAMVLVVFIILLIVILNATMQTILKPINETIVTLEDISEGEGDLTKRLKVSSSDEASLLSLNINKFMDKLQQMIKRIAEHTDYVNDSSSGLEKIATTLAQNSHETYENSGKVTTAAQDMTHNINMISNTLQTASENVTQVAAATEEMKVSITEIASRSSNASEITGEAVMLGEESFEQIQTLGKSALNIANVVSTITDISEQTNLLALNATIEAARAGVVGKGFAVVANEIKALSTQTNEATEDIKSSIKGIRKTADVTISYIERVSQIINTINDIVSSIAAAVEEQSATTGELSETISNISLNLNGINGNVTEIATVSEKMTSDIDGINKSASHVSDNSMDVLKNSEGLKELSLHLKAVVDQFKV</sequence>
<dbReference type="CDD" id="cd06225">
    <property type="entry name" value="HAMP"/>
    <property type="match status" value="1"/>
</dbReference>
<comment type="similarity">
    <text evidence="4">Belongs to the methyl-accepting chemotaxis (MCP) protein family.</text>
</comment>